<proteinExistence type="predicted"/>
<dbReference type="EMBL" id="CP104694">
    <property type="protein sequence ID" value="UXI67064.1"/>
    <property type="molecule type" value="Genomic_DNA"/>
</dbReference>
<dbReference type="SUPFAM" id="SSF56925">
    <property type="entry name" value="OMPA-like"/>
    <property type="match status" value="1"/>
</dbReference>
<sequence>MKIQSIIPLLLGVLAGGATLDARAENWLFKIGAHSVDPTSGNGRLAGGTLGVDIGANVRPTVTGEYFWTPNWSVEVLAALPFKHEVKLNGVKAATVKHLPPVVGIQYHFNAEGRVSPFVGVGLNYTYIFGERTTGALSGARLSLDNSIGAAAHVGIDFKLDDAWRISVDARWIDIDSDARVNGADVGTVSIDPLVFGVAVGRAF</sequence>
<dbReference type="InterPro" id="IPR005618">
    <property type="entry name" value="OMPW"/>
</dbReference>
<evidence type="ECO:0000313" key="1">
    <source>
        <dbReference type="EMBL" id="UXI67064.1"/>
    </source>
</evidence>
<dbReference type="Gene3D" id="2.40.160.20">
    <property type="match status" value="1"/>
</dbReference>
<keyword evidence="2" id="KW-1185">Reference proteome</keyword>
<dbReference type="PANTHER" id="PTHR36920:SF1">
    <property type="entry name" value="OUTER MEMBRANE PROTEIN W"/>
    <property type="match status" value="1"/>
</dbReference>
<dbReference type="InterPro" id="IPR011250">
    <property type="entry name" value="OMP/PagP_B-barrel"/>
</dbReference>
<dbReference type="Pfam" id="PF03922">
    <property type="entry name" value="OmpW"/>
    <property type="match status" value="1"/>
</dbReference>
<dbReference type="Proteomes" id="UP001064632">
    <property type="component" value="Chromosome"/>
</dbReference>
<name>A0ABY6BB26_9GAMM</name>
<accession>A0ABY6BB26</accession>
<organism evidence="1 2">
    <name type="scientific">Tahibacter amnicola</name>
    <dbReference type="NCBI Taxonomy" id="2976241"/>
    <lineage>
        <taxon>Bacteria</taxon>
        <taxon>Pseudomonadati</taxon>
        <taxon>Pseudomonadota</taxon>
        <taxon>Gammaproteobacteria</taxon>
        <taxon>Lysobacterales</taxon>
        <taxon>Rhodanobacteraceae</taxon>
        <taxon>Tahibacter</taxon>
    </lineage>
</organism>
<reference evidence="1" key="1">
    <citation type="submission" date="2022-09" db="EMBL/GenBank/DDBJ databases">
        <title>Tahibacter sp. nov., isolated from a fresh water.</title>
        <authorList>
            <person name="Baek J.H."/>
            <person name="Lee J.K."/>
            <person name="Kim J.M."/>
            <person name="Jeon C.O."/>
        </authorList>
    </citation>
    <scope>NUCLEOTIDE SEQUENCE</scope>
    <source>
        <strain evidence="1">W38</strain>
    </source>
</reference>
<protein>
    <submittedName>
        <fullName evidence="1">Outer membrane beta-barrel protein</fullName>
    </submittedName>
</protein>
<evidence type="ECO:0000313" key="2">
    <source>
        <dbReference type="Proteomes" id="UP001064632"/>
    </source>
</evidence>
<dbReference type="PANTHER" id="PTHR36920">
    <property type="match status" value="1"/>
</dbReference>
<gene>
    <name evidence="1" type="ORF">N4264_20265</name>
</gene>